<dbReference type="PATRIC" id="fig|1235785.3.peg.2472"/>
<proteinExistence type="predicted"/>
<dbReference type="EMBL" id="ASSM01000009">
    <property type="protein sequence ID" value="EOS00614.1"/>
    <property type="molecule type" value="Genomic_DNA"/>
</dbReference>
<gene>
    <name evidence="1" type="ORF">C799_02463</name>
</gene>
<accession>R9H9N1</accession>
<dbReference type="AlphaFoldDB" id="R9H9N1"/>
<sequence>MERPEALQERVFNKLFEAVEIAKFTKEQYEAYEESLKVYRDWQNTIATAESKGWEEGQAEGRLKERKENAFNLKKLGVLVEIISEATGLSVKEIELL</sequence>
<comment type="caution">
    <text evidence="1">The sequence shown here is derived from an EMBL/GenBank/DDBJ whole genome shotgun (WGS) entry which is preliminary data.</text>
</comment>
<dbReference type="Proteomes" id="UP000014207">
    <property type="component" value="Unassembled WGS sequence"/>
</dbReference>
<organism evidence="1 2">
    <name type="scientific">Bacteroides thetaiotaomicron dnLKV9</name>
    <dbReference type="NCBI Taxonomy" id="1235785"/>
    <lineage>
        <taxon>Bacteria</taxon>
        <taxon>Pseudomonadati</taxon>
        <taxon>Bacteroidota</taxon>
        <taxon>Bacteroidia</taxon>
        <taxon>Bacteroidales</taxon>
        <taxon>Bacteroidaceae</taxon>
        <taxon>Bacteroides</taxon>
    </lineage>
</organism>
<evidence type="ECO:0000313" key="1">
    <source>
        <dbReference type="EMBL" id="EOS00614.1"/>
    </source>
</evidence>
<evidence type="ECO:0000313" key="2">
    <source>
        <dbReference type="Proteomes" id="UP000014207"/>
    </source>
</evidence>
<dbReference type="HOGENOM" id="CLU_059548_4_0_10"/>
<reference evidence="1 2" key="1">
    <citation type="submission" date="2013-04" db="EMBL/GenBank/DDBJ databases">
        <title>The Genome Sequence of Bacteroides thetaiotaomicron dnLKV9.</title>
        <authorList>
            <consortium name="The Broad Institute Genomics Platform"/>
            <consortium name="The Broad Institute Genome Sequencing Center for Infectious Disease"/>
            <person name="Earl A."/>
            <person name="Xavier R."/>
            <person name="Kuhn K."/>
            <person name="Stappenbeck T."/>
            <person name="Walker B."/>
            <person name="Young S."/>
            <person name="Zeng Q."/>
            <person name="Gargeya S."/>
            <person name="Fitzgerald M."/>
            <person name="Haas B."/>
            <person name="Abouelleil A."/>
            <person name="Allen A.W."/>
            <person name="Alvarado L."/>
            <person name="Arachchi H.M."/>
            <person name="Berlin A.M."/>
            <person name="Chapman S.B."/>
            <person name="Gainer-Dewar J."/>
            <person name="Goldberg J."/>
            <person name="Griggs A."/>
            <person name="Gujja S."/>
            <person name="Hansen M."/>
            <person name="Howarth C."/>
            <person name="Imamovic A."/>
            <person name="Ireland A."/>
            <person name="Larimer J."/>
            <person name="McCowan C."/>
            <person name="Murphy C."/>
            <person name="Pearson M."/>
            <person name="Poon T.W."/>
            <person name="Priest M."/>
            <person name="Roberts A."/>
            <person name="Saif S."/>
            <person name="Shea T."/>
            <person name="Sisk P."/>
            <person name="Sykes S."/>
            <person name="Wortman J."/>
            <person name="Nusbaum C."/>
            <person name="Birren B."/>
        </authorList>
    </citation>
    <scope>NUCLEOTIDE SEQUENCE [LARGE SCALE GENOMIC DNA]</scope>
    <source>
        <strain evidence="2">dnLKV9</strain>
    </source>
</reference>
<evidence type="ECO:0008006" key="3">
    <source>
        <dbReference type="Google" id="ProtNLM"/>
    </source>
</evidence>
<dbReference type="Pfam" id="PF12784">
    <property type="entry name" value="PDDEXK_2"/>
    <property type="match status" value="1"/>
</dbReference>
<name>R9H9N1_BACT4</name>
<protein>
    <recommendedName>
        <fullName evidence="3">Transposase (putative) YhgA-like domain-containing protein</fullName>
    </recommendedName>
</protein>